<feature type="disulfide bond" evidence="5">
    <location>
        <begin position="79"/>
        <end position="102"/>
    </location>
</feature>
<evidence type="ECO:0000256" key="3">
    <source>
        <dbReference type="ARBA" id="ARBA00023157"/>
    </source>
</evidence>
<dbReference type="InterPro" id="IPR013806">
    <property type="entry name" value="Kringle-like"/>
</dbReference>
<evidence type="ECO:0000313" key="8">
    <source>
        <dbReference type="Proteomes" id="UP000001554"/>
    </source>
</evidence>
<keyword evidence="1 5" id="KW-0420">Kringle</keyword>
<keyword evidence="3 5" id="KW-1015">Disulfide bond</keyword>
<dbReference type="Gene3D" id="2.40.20.10">
    <property type="entry name" value="Plasminogen Kringle 4"/>
    <property type="match status" value="1"/>
</dbReference>
<keyword evidence="8" id="KW-1185">Reference proteome</keyword>
<dbReference type="PRINTS" id="PR00018">
    <property type="entry name" value="KRINGLE"/>
</dbReference>
<evidence type="ECO:0000256" key="4">
    <source>
        <dbReference type="PROSITE-ProRule" id="PRU00059"/>
    </source>
</evidence>
<reference evidence="8" key="1">
    <citation type="journal article" date="2020" name="Nat. Ecol. Evol.">
        <title>Deeply conserved synteny resolves early events in vertebrate evolution.</title>
        <authorList>
            <person name="Simakov O."/>
            <person name="Marletaz F."/>
            <person name="Yue J.X."/>
            <person name="O'Connell B."/>
            <person name="Jenkins J."/>
            <person name="Brandt A."/>
            <person name="Calef R."/>
            <person name="Tung C.H."/>
            <person name="Huang T.K."/>
            <person name="Schmutz J."/>
            <person name="Satoh N."/>
            <person name="Yu J.K."/>
            <person name="Putnam N.H."/>
            <person name="Green R.E."/>
            <person name="Rokhsar D.S."/>
        </authorList>
    </citation>
    <scope>NUCLEOTIDE SEQUENCE [LARGE SCALE GENOMIC DNA]</scope>
    <source>
        <strain evidence="8">S238N-H82</strain>
    </source>
</reference>
<evidence type="ECO:0000256" key="5">
    <source>
        <dbReference type="PROSITE-ProRule" id="PRU00121"/>
    </source>
</evidence>
<dbReference type="Pfam" id="PF00051">
    <property type="entry name" value="Kringle"/>
    <property type="match status" value="1"/>
</dbReference>
<name>A0A9J7KGW1_BRAFL</name>
<dbReference type="FunFam" id="2.60.120.290:FF:000001">
    <property type="entry name" value="CUB and sushi domain-containing protein 3 isoform X1"/>
    <property type="match status" value="1"/>
</dbReference>
<feature type="domain" description="CUB" evidence="6">
    <location>
        <begin position="115"/>
        <end position="225"/>
    </location>
</feature>
<evidence type="ECO:0000259" key="7">
    <source>
        <dbReference type="PROSITE" id="PS50070"/>
    </source>
</evidence>
<dbReference type="SUPFAM" id="SSF57440">
    <property type="entry name" value="Kringle-like"/>
    <property type="match status" value="1"/>
</dbReference>
<dbReference type="PANTHER" id="PTHR24251:SF52">
    <property type="entry name" value="CUB DOMAIN-CONTAINING PROTEIN"/>
    <property type="match status" value="1"/>
</dbReference>
<dbReference type="CDD" id="cd00041">
    <property type="entry name" value="CUB"/>
    <property type="match status" value="2"/>
</dbReference>
<dbReference type="SMART" id="SM00130">
    <property type="entry name" value="KR"/>
    <property type="match status" value="1"/>
</dbReference>
<dbReference type="InterPro" id="IPR038178">
    <property type="entry name" value="Kringle_sf"/>
</dbReference>
<dbReference type="SMART" id="SM00042">
    <property type="entry name" value="CUB"/>
    <property type="match status" value="2"/>
</dbReference>
<evidence type="ECO:0000256" key="2">
    <source>
        <dbReference type="ARBA" id="ARBA00022737"/>
    </source>
</evidence>
<dbReference type="CDD" id="cd00108">
    <property type="entry name" value="KR"/>
    <property type="match status" value="1"/>
</dbReference>
<dbReference type="Pfam" id="PF00431">
    <property type="entry name" value="CUB"/>
    <property type="match status" value="2"/>
</dbReference>
<dbReference type="PROSITE" id="PS50070">
    <property type="entry name" value="KRINGLE_2"/>
    <property type="match status" value="1"/>
</dbReference>
<gene>
    <name evidence="9" type="primary">LOC118403471</name>
</gene>
<evidence type="ECO:0000259" key="6">
    <source>
        <dbReference type="PROSITE" id="PS01180"/>
    </source>
</evidence>
<feature type="domain" description="Kringle" evidence="7">
    <location>
        <begin position="32"/>
        <end position="107"/>
    </location>
</feature>
<dbReference type="InterPro" id="IPR035914">
    <property type="entry name" value="Sperma_CUB_dom_sf"/>
</dbReference>
<dbReference type="GO" id="GO:0038024">
    <property type="term" value="F:cargo receptor activity"/>
    <property type="evidence" value="ECO:0000318"/>
    <property type="project" value="GO_Central"/>
</dbReference>
<dbReference type="KEGG" id="bfo:118403471"/>
<dbReference type="RefSeq" id="XP_035658087.1">
    <property type="nucleotide sequence ID" value="XM_035802194.1"/>
</dbReference>
<feature type="disulfide bond" evidence="4">
    <location>
        <begin position="115"/>
        <end position="142"/>
    </location>
</feature>
<dbReference type="Proteomes" id="UP000001554">
    <property type="component" value="Chromosome 16"/>
</dbReference>
<evidence type="ECO:0000313" key="9">
    <source>
        <dbReference type="RefSeq" id="XP_035658087.1"/>
    </source>
</evidence>
<reference evidence="9" key="2">
    <citation type="submission" date="2025-08" db="UniProtKB">
        <authorList>
            <consortium name="RefSeq"/>
        </authorList>
    </citation>
    <scope>IDENTIFICATION</scope>
    <source>
        <strain evidence="9">S238N-H82</strain>
        <tissue evidence="9">Testes</tissue>
    </source>
</reference>
<dbReference type="InterPro" id="IPR018056">
    <property type="entry name" value="Kringle_CS"/>
</dbReference>
<accession>A0A9J7KGW1</accession>
<dbReference type="PROSITE" id="PS00021">
    <property type="entry name" value="KRINGLE_1"/>
    <property type="match status" value="1"/>
</dbReference>
<feature type="domain" description="CUB" evidence="6">
    <location>
        <begin position="229"/>
        <end position="299"/>
    </location>
</feature>
<dbReference type="PANTHER" id="PTHR24251">
    <property type="entry name" value="OVOCHYMASE-RELATED"/>
    <property type="match status" value="1"/>
</dbReference>
<comment type="caution">
    <text evidence="5">Lacks conserved residue(s) required for the propagation of feature annotation.</text>
</comment>
<sequence length="299" mass="33206">MFVRFTSDHSVTARGFRFSCTATDIAIADTEDCQVGDGSTYIGTVSVTRTGKTCQRWGSQTPHSHQYTHLWHPDWENYCRNPDGSSGVWCYTMDPSTRLELCDVPICAQNSGLGCRSTLTAPPGGTVTSPNYPNDYDNDVTCVWKIIVAEGMMVRLTFDSFHLDDDGDYVEIYDGSSDSASELLISLKGQMSVNDITSTSNMMFVRFTSDEAVTAPGFQFSYIDTAFEWGGTLTAPPGGTVTSPNYPNDYGNDVTYEWTITVTEESMVLLTIESFHLEDGFDFLTIYDKDGDRITPFKR</sequence>
<dbReference type="AlphaFoldDB" id="A0A9J7KGW1"/>
<dbReference type="OrthoDB" id="6345439at2759"/>
<evidence type="ECO:0000256" key="1">
    <source>
        <dbReference type="ARBA" id="ARBA00022572"/>
    </source>
</evidence>
<dbReference type="InterPro" id="IPR000001">
    <property type="entry name" value="Kringle"/>
</dbReference>
<dbReference type="PROSITE" id="PS01180">
    <property type="entry name" value="CUB"/>
    <property type="match status" value="2"/>
</dbReference>
<protein>
    <submittedName>
        <fullName evidence="9">LOW QUALITY PROTEIN: deleted in malignant brain tumors 1 protein-like</fullName>
    </submittedName>
</protein>
<proteinExistence type="predicted"/>
<keyword evidence="2" id="KW-0677">Repeat</keyword>
<dbReference type="InterPro" id="IPR000859">
    <property type="entry name" value="CUB_dom"/>
</dbReference>
<dbReference type="GeneID" id="118403471"/>
<dbReference type="Gene3D" id="2.60.120.290">
    <property type="entry name" value="Spermadhesin, CUB domain"/>
    <property type="match status" value="2"/>
</dbReference>
<organism evidence="8 9">
    <name type="scientific">Branchiostoma floridae</name>
    <name type="common">Florida lancelet</name>
    <name type="synonym">Amphioxus</name>
    <dbReference type="NCBI Taxonomy" id="7739"/>
    <lineage>
        <taxon>Eukaryota</taxon>
        <taxon>Metazoa</taxon>
        <taxon>Chordata</taxon>
        <taxon>Cephalochordata</taxon>
        <taxon>Leptocardii</taxon>
        <taxon>Amphioxiformes</taxon>
        <taxon>Branchiostomatidae</taxon>
        <taxon>Branchiostoma</taxon>
    </lineage>
</organism>
<dbReference type="SUPFAM" id="SSF49854">
    <property type="entry name" value="Spermadhesin, CUB domain"/>
    <property type="match status" value="2"/>
</dbReference>